<comment type="caution">
    <text evidence="1">The sequence shown here is derived from an EMBL/GenBank/DDBJ whole genome shotgun (WGS) entry which is preliminary data.</text>
</comment>
<name>A0A3A4AJK3_9ACTN</name>
<evidence type="ECO:0000313" key="1">
    <source>
        <dbReference type="EMBL" id="RJL21051.1"/>
    </source>
</evidence>
<dbReference type="RefSeq" id="WP_119931512.1">
    <property type="nucleotide sequence ID" value="NZ_QZEY01000027.1"/>
</dbReference>
<protein>
    <submittedName>
        <fullName evidence="1">Uncharacterized protein</fullName>
    </submittedName>
</protein>
<organism evidence="1 2">
    <name type="scientific">Bailinhaonella thermotolerans</name>
    <dbReference type="NCBI Taxonomy" id="1070861"/>
    <lineage>
        <taxon>Bacteria</taxon>
        <taxon>Bacillati</taxon>
        <taxon>Actinomycetota</taxon>
        <taxon>Actinomycetes</taxon>
        <taxon>Streptosporangiales</taxon>
        <taxon>Streptosporangiaceae</taxon>
        <taxon>Bailinhaonella</taxon>
    </lineage>
</organism>
<keyword evidence="2" id="KW-1185">Reference proteome</keyword>
<dbReference type="AlphaFoldDB" id="A0A3A4AJK3"/>
<proteinExistence type="predicted"/>
<dbReference type="EMBL" id="QZEY01000027">
    <property type="protein sequence ID" value="RJL21051.1"/>
    <property type="molecule type" value="Genomic_DNA"/>
</dbReference>
<accession>A0A3A4AJK3</accession>
<sequence length="364" mass="38278">MSQDAYRFAALDPRPVPEAREHNAAVIVQPALGIKVTAPQVAAACDLGTIGPEDQDEGTGTVAIESALTCPLPPAGTTLVTADPDAGSLGAMAVLALRAAKRPLDAGVLDRVRLIAAADAAAAAPWPGPQPTSTPEDLVGPATPVFHAAADPARSVAERVDLLADWLRGRPAAEEAMAGYRARALDEARTALADLRIRVHGPIAVVIGTSRAALTLGHRSAPMALHTDAGLPAAGGKLQHTLARWNRHTQSYLGWPELREDLNAADPVVTAAASWGGSASTLRSPHGVGSGLSTEDVLAIVREHLADGMEHRGYDLVLYAEYYAGMAERELPYDEDDATQVEEALRQLARDRAALRAWDDTARE</sequence>
<evidence type="ECO:0000313" key="2">
    <source>
        <dbReference type="Proteomes" id="UP000265768"/>
    </source>
</evidence>
<dbReference type="Proteomes" id="UP000265768">
    <property type="component" value="Unassembled WGS sequence"/>
</dbReference>
<reference evidence="1 2" key="1">
    <citation type="submission" date="2018-09" db="EMBL/GenBank/DDBJ databases">
        <title>YIM 75507 draft genome.</title>
        <authorList>
            <person name="Tang S."/>
            <person name="Feng Y."/>
        </authorList>
    </citation>
    <scope>NUCLEOTIDE SEQUENCE [LARGE SCALE GENOMIC DNA]</scope>
    <source>
        <strain evidence="1 2">YIM 75507</strain>
    </source>
</reference>
<gene>
    <name evidence="1" type="ORF">D5H75_38200</name>
</gene>